<dbReference type="EMBL" id="MU394323">
    <property type="protein sequence ID" value="KAI6085677.1"/>
    <property type="molecule type" value="Genomic_DNA"/>
</dbReference>
<protein>
    <submittedName>
        <fullName evidence="1">Uncharacterized protein</fullName>
    </submittedName>
</protein>
<name>A0ACC0CZA7_9PEZI</name>
<accession>A0ACC0CZA7</accession>
<reference evidence="1 2" key="1">
    <citation type="journal article" date="2022" name="New Phytol.">
        <title>Ecological generalism drives hyperdiversity of secondary metabolite gene clusters in xylarialean endophytes.</title>
        <authorList>
            <person name="Franco M.E.E."/>
            <person name="Wisecaver J.H."/>
            <person name="Arnold A.E."/>
            <person name="Ju Y.M."/>
            <person name="Slot J.C."/>
            <person name="Ahrendt S."/>
            <person name="Moore L.P."/>
            <person name="Eastman K.E."/>
            <person name="Scott K."/>
            <person name="Konkel Z."/>
            <person name="Mondo S.J."/>
            <person name="Kuo A."/>
            <person name="Hayes R.D."/>
            <person name="Haridas S."/>
            <person name="Andreopoulos B."/>
            <person name="Riley R."/>
            <person name="LaButti K."/>
            <person name="Pangilinan J."/>
            <person name="Lipzen A."/>
            <person name="Amirebrahimi M."/>
            <person name="Yan J."/>
            <person name="Adam C."/>
            <person name="Keymanesh K."/>
            <person name="Ng V."/>
            <person name="Louie K."/>
            <person name="Northen T."/>
            <person name="Drula E."/>
            <person name="Henrissat B."/>
            <person name="Hsieh H.M."/>
            <person name="Youens-Clark K."/>
            <person name="Lutzoni F."/>
            <person name="Miadlikowska J."/>
            <person name="Eastwood D.C."/>
            <person name="Hamelin R.C."/>
            <person name="Grigoriev I.V."/>
            <person name="U'Ren J.M."/>
        </authorList>
    </citation>
    <scope>NUCLEOTIDE SEQUENCE [LARGE SCALE GENOMIC DNA]</scope>
    <source>
        <strain evidence="1 2">ER1909</strain>
    </source>
</reference>
<sequence>MWFRPLAALVLLSSIVSAQDDLPGPGEPALQYTDGAFTEPRGSQSTYNLGTTLNVSWETSYDTSNLWLIQGWQFNAPIQLATNIGQTWYEWTVDTDSTNKTEIYSFRVVNATGTQEQQQGGGFLSAAFYIGNLKATSSSISSTASHVSTSASAPAATTEAEITSSASGAAQTTEAAASTAGLSEGGKIGVGVGVGVGGVGLIALIAGILLYRRSKNSKSQAADGMEPYSQTPQTFPSTPQTYAGTPAAQPYEYYKPAGTGPSEMENTAISAELPGNQGYAQGYSYGEHNQGQHRSELQG</sequence>
<gene>
    <name evidence="1" type="ORF">F4821DRAFT_147437</name>
</gene>
<evidence type="ECO:0000313" key="1">
    <source>
        <dbReference type="EMBL" id="KAI6085677.1"/>
    </source>
</evidence>
<evidence type="ECO:0000313" key="2">
    <source>
        <dbReference type="Proteomes" id="UP001497680"/>
    </source>
</evidence>
<proteinExistence type="predicted"/>
<organism evidence="1 2">
    <name type="scientific">Hypoxylon rubiginosum</name>
    <dbReference type="NCBI Taxonomy" id="110542"/>
    <lineage>
        <taxon>Eukaryota</taxon>
        <taxon>Fungi</taxon>
        <taxon>Dikarya</taxon>
        <taxon>Ascomycota</taxon>
        <taxon>Pezizomycotina</taxon>
        <taxon>Sordariomycetes</taxon>
        <taxon>Xylariomycetidae</taxon>
        <taxon>Xylariales</taxon>
        <taxon>Hypoxylaceae</taxon>
        <taxon>Hypoxylon</taxon>
    </lineage>
</organism>
<keyword evidence="2" id="KW-1185">Reference proteome</keyword>
<dbReference type="Proteomes" id="UP001497680">
    <property type="component" value="Unassembled WGS sequence"/>
</dbReference>
<comment type="caution">
    <text evidence="1">The sequence shown here is derived from an EMBL/GenBank/DDBJ whole genome shotgun (WGS) entry which is preliminary data.</text>
</comment>